<proteinExistence type="predicted"/>
<gene>
    <name evidence="5" type="primary">malR</name>
    <name evidence="5" type="ORF">AOLFYP35_00536</name>
</gene>
<dbReference type="GO" id="GO:0003700">
    <property type="term" value="F:DNA-binding transcription factor activity"/>
    <property type="evidence" value="ECO:0007669"/>
    <property type="project" value="TreeGrafter"/>
</dbReference>
<dbReference type="GO" id="GO:0000976">
    <property type="term" value="F:transcription cis-regulatory region binding"/>
    <property type="evidence" value="ECO:0007669"/>
    <property type="project" value="TreeGrafter"/>
</dbReference>
<keyword evidence="1" id="KW-0805">Transcription regulation</keyword>
<evidence type="ECO:0000259" key="4">
    <source>
        <dbReference type="PROSITE" id="PS50932"/>
    </source>
</evidence>
<dbReference type="SUPFAM" id="SSF53822">
    <property type="entry name" value="Periplasmic binding protein-like I"/>
    <property type="match status" value="1"/>
</dbReference>
<dbReference type="InterPro" id="IPR010982">
    <property type="entry name" value="Lambda_DNA-bd_dom_sf"/>
</dbReference>
<organism evidence="5">
    <name type="scientific">Schaalia odontolytica</name>
    <dbReference type="NCBI Taxonomy" id="1660"/>
    <lineage>
        <taxon>Bacteria</taxon>
        <taxon>Bacillati</taxon>
        <taxon>Actinomycetota</taxon>
        <taxon>Actinomycetes</taxon>
        <taxon>Actinomycetales</taxon>
        <taxon>Actinomycetaceae</taxon>
        <taxon>Schaalia</taxon>
    </lineage>
</organism>
<reference evidence="5" key="1">
    <citation type="submission" date="2019-11" db="EMBL/GenBank/DDBJ databases">
        <authorList>
            <person name="Feng L."/>
        </authorList>
    </citation>
    <scope>NUCLEOTIDE SEQUENCE</scope>
    <source>
        <strain evidence="5">AodontolyticusLFYP35</strain>
    </source>
</reference>
<evidence type="ECO:0000256" key="2">
    <source>
        <dbReference type="ARBA" id="ARBA00023125"/>
    </source>
</evidence>
<dbReference type="InterPro" id="IPR028082">
    <property type="entry name" value="Peripla_BP_I"/>
</dbReference>
<dbReference type="EMBL" id="CACRSM010000002">
    <property type="protein sequence ID" value="VYS84643.1"/>
    <property type="molecule type" value="Genomic_DNA"/>
</dbReference>
<sequence length="368" mass="40095">MARQPTSRDVAKLAGVSQTTVSYVMSGRRTVSPETEKRVQIAMKELGYQPHAGARSLRSRKSRVLGVVIPYHEGADGADQHYMLISLAQLLREHDFDLLLITANEGAAGLRRVMTTALCDGLFIMEVRFNDPRLEVVAEGKIPTVFVGTPGPGPFRSPIQSIDVDYYEAGTQAVHRIRDAGARNVAFVHSASADVQSLNFVAQFKQAVVDTAGELGIPLLSRTCGTGIQAIRHLVGQIAGEGRVDSYILGPTISADDWCNALMDLGIRPGRDVSLVASGWHAERAHCLFDVDHFDTRPDELLRRAVEMLVAQIDGEPRKEADADTDIEGHETVSAEYVEAKIRRPVHGLTLLDPIFVPGNTVIGVDRS</sequence>
<dbReference type="SUPFAM" id="SSF47413">
    <property type="entry name" value="lambda repressor-like DNA-binding domains"/>
    <property type="match status" value="1"/>
</dbReference>
<protein>
    <submittedName>
        <fullName evidence="5">HTH-type transcriptional regulator MalR</fullName>
    </submittedName>
</protein>
<evidence type="ECO:0000256" key="1">
    <source>
        <dbReference type="ARBA" id="ARBA00023015"/>
    </source>
</evidence>
<dbReference type="PANTHER" id="PTHR30146">
    <property type="entry name" value="LACI-RELATED TRANSCRIPTIONAL REPRESSOR"/>
    <property type="match status" value="1"/>
</dbReference>
<dbReference type="Gene3D" id="3.40.50.2300">
    <property type="match status" value="2"/>
</dbReference>
<dbReference type="SMART" id="SM00354">
    <property type="entry name" value="HTH_LACI"/>
    <property type="match status" value="1"/>
</dbReference>
<feature type="domain" description="HTH lacI-type" evidence="4">
    <location>
        <begin position="5"/>
        <end position="59"/>
    </location>
</feature>
<accession>A0A6N2RTE5</accession>
<dbReference type="PANTHER" id="PTHR30146:SF109">
    <property type="entry name" value="HTH-TYPE TRANSCRIPTIONAL REGULATOR GALS"/>
    <property type="match status" value="1"/>
</dbReference>
<evidence type="ECO:0000313" key="5">
    <source>
        <dbReference type="EMBL" id="VYS84643.1"/>
    </source>
</evidence>
<dbReference type="Gene3D" id="1.10.260.40">
    <property type="entry name" value="lambda repressor-like DNA-binding domains"/>
    <property type="match status" value="1"/>
</dbReference>
<keyword evidence="3" id="KW-0804">Transcription</keyword>
<name>A0A6N2RTE5_9ACTO</name>
<dbReference type="AlphaFoldDB" id="A0A6N2RTE5"/>
<dbReference type="PROSITE" id="PS50932">
    <property type="entry name" value="HTH_LACI_2"/>
    <property type="match status" value="1"/>
</dbReference>
<evidence type="ECO:0000256" key="3">
    <source>
        <dbReference type="ARBA" id="ARBA00023163"/>
    </source>
</evidence>
<keyword evidence="2" id="KW-0238">DNA-binding</keyword>
<dbReference type="Pfam" id="PF00356">
    <property type="entry name" value="LacI"/>
    <property type="match status" value="1"/>
</dbReference>
<dbReference type="InterPro" id="IPR000843">
    <property type="entry name" value="HTH_LacI"/>
</dbReference>
<dbReference type="CDD" id="cd01392">
    <property type="entry name" value="HTH_LacI"/>
    <property type="match status" value="1"/>
</dbReference>